<evidence type="ECO:0000313" key="2">
    <source>
        <dbReference type="EMBL" id="CAE7478086.1"/>
    </source>
</evidence>
<organism evidence="2 3">
    <name type="scientific">Symbiodinium necroappetens</name>
    <dbReference type="NCBI Taxonomy" id="1628268"/>
    <lineage>
        <taxon>Eukaryota</taxon>
        <taxon>Sar</taxon>
        <taxon>Alveolata</taxon>
        <taxon>Dinophyceae</taxon>
        <taxon>Suessiales</taxon>
        <taxon>Symbiodiniaceae</taxon>
        <taxon>Symbiodinium</taxon>
    </lineage>
</organism>
<reference evidence="2" key="1">
    <citation type="submission" date="2021-02" db="EMBL/GenBank/DDBJ databases">
        <authorList>
            <person name="Dougan E. K."/>
            <person name="Rhodes N."/>
            <person name="Thang M."/>
            <person name="Chan C."/>
        </authorList>
    </citation>
    <scope>NUCLEOTIDE SEQUENCE</scope>
</reference>
<gene>
    <name evidence="2" type="ORF">SNEC2469_LOCUS13509</name>
</gene>
<keyword evidence="3" id="KW-1185">Reference proteome</keyword>
<dbReference type="EMBL" id="CAJNJA010021560">
    <property type="protein sequence ID" value="CAE7478086.1"/>
    <property type="molecule type" value="Genomic_DNA"/>
</dbReference>
<feature type="region of interest" description="Disordered" evidence="1">
    <location>
        <begin position="98"/>
        <end position="123"/>
    </location>
</feature>
<sequence length="898" mass="99916">MCSNIEGDFLKRLEFFAEFQDMLKPANTLLHQAYYRDRVRELFKNQPTEWLFKHFEGGNLIAWRWGSLLDVCKALHKREGALRTGWSLRKFLRIARSSTDGPEGAADGDVGTSRGKKTQLSDGDHKTFKAADSAWTSRYFWSYLKFILLLGGIVDDLSTWGEACPCHAWSKQGCPLRGRRAPECATGAFDTFLQGVLATASSLFVACAAGLGHGSPEWVQLNRDWHTAVDVISTELRAKTSHWKELPWLLCGIAFPESDRARSVARAAIEKYDNPDRVDPLTVYARRHRMTQRFLKSDYESHDDADVPLRGLLESFIQGSSLDDEDMKPLREALGALRLVRVVERSTEDPWRIDCVNLSDLLLMKPRADMKTSRLSLAAAEQWQRWLVVIGVTRARPLGPGRVLTRPPSELTYRDLLDLVYQRALQFRRGESTALVLPDSDMAHLRKNKRQIAEAERSSLPATQRLLLDHLKSTMTYHDFYSLPSCSALATGIVSGHGAETASASAAIHAGRGPVRRREVSESGQEAAAAVPVLQFFQEGDDLDPEPELENGRSDAAGTAAAAAAADSVADGETAPGLRESSTTDIVLFKIAHREPSGLKRPLAAVDNVKFGDVAIQLYSVQLHSADDSGPTYAVSRQHGGLHDLCLLRFLESFSANGLEEQALIREMKVWKHNTTTPVGLAPDVIDQLSPEGMQMISDMAAARAFAGAGNGFKEIKAKDSKVINRYRDKPYTASRGCAKVLVSLQHDYLMAMASAHRLFGNGCAGIHHLQTVAYYKALVNVSPDKIRTILPNKPADWYKKQWQTAAAARTQTNNAQDWLRLVGRIRLEDAAAEGMLLMLSNRPDAQDDDDDVVVVGRAVPQMTDEELVAEFDRLVKERQSRQWRRDRCGNLYCKEGY</sequence>
<dbReference type="AlphaFoldDB" id="A0A812SG83"/>
<dbReference type="OrthoDB" id="445930at2759"/>
<feature type="non-terminal residue" evidence="2">
    <location>
        <position position="898"/>
    </location>
</feature>
<proteinExistence type="predicted"/>
<protein>
    <submittedName>
        <fullName evidence="2">Uncharacterized protein</fullName>
    </submittedName>
</protein>
<evidence type="ECO:0000313" key="3">
    <source>
        <dbReference type="Proteomes" id="UP000601435"/>
    </source>
</evidence>
<accession>A0A812SG83</accession>
<evidence type="ECO:0000256" key="1">
    <source>
        <dbReference type="SAM" id="MobiDB-lite"/>
    </source>
</evidence>
<comment type="caution">
    <text evidence="2">The sequence shown here is derived from an EMBL/GenBank/DDBJ whole genome shotgun (WGS) entry which is preliminary data.</text>
</comment>
<name>A0A812SG83_9DINO</name>
<feature type="non-terminal residue" evidence="2">
    <location>
        <position position="1"/>
    </location>
</feature>
<dbReference type="Proteomes" id="UP000601435">
    <property type="component" value="Unassembled WGS sequence"/>
</dbReference>